<feature type="transmembrane region" description="Helical" evidence="1">
    <location>
        <begin position="48"/>
        <end position="74"/>
    </location>
</feature>
<dbReference type="EMBL" id="CP114029">
    <property type="protein sequence ID" value="WAP69019.1"/>
    <property type="molecule type" value="Genomic_DNA"/>
</dbReference>
<protein>
    <submittedName>
        <fullName evidence="2">Uncharacterized protein</fullName>
    </submittedName>
</protein>
<sequence length="232" mass="24956">MSSHHHAAGNPDKLLNLLVGYSAFGLGILIPVNFLWVSWFDYPFLYCFFNWFAVAAGIASLWAWVMVIMAFVCFMRMFSGGMLQALGAAIMMGAVLAVPALGMDFLRGGSSCHAPKAAVVAPEVPQTTFPTLPGAVIPAAVPVPTPKPATTGRAAARPEQRDCPKPLYRIAEAPNRVVTSLNAIQPPAVPGCPELEPLPAAPKQRTCPKPRFQIGRGMSFLEWTNLPDRVPC</sequence>
<evidence type="ECO:0000256" key="1">
    <source>
        <dbReference type="SAM" id="Phobius"/>
    </source>
</evidence>
<gene>
    <name evidence="2" type="ORF">OH818_01395</name>
</gene>
<evidence type="ECO:0000313" key="2">
    <source>
        <dbReference type="EMBL" id="WAP69019.1"/>
    </source>
</evidence>
<keyword evidence="1" id="KW-0812">Transmembrane</keyword>
<keyword evidence="1" id="KW-1133">Transmembrane helix</keyword>
<evidence type="ECO:0000313" key="3">
    <source>
        <dbReference type="Proteomes" id="UP001164020"/>
    </source>
</evidence>
<organism evidence="2 3">
    <name type="scientific">Jiella pelagia</name>
    <dbReference type="NCBI Taxonomy" id="2986949"/>
    <lineage>
        <taxon>Bacteria</taxon>
        <taxon>Pseudomonadati</taxon>
        <taxon>Pseudomonadota</taxon>
        <taxon>Alphaproteobacteria</taxon>
        <taxon>Hyphomicrobiales</taxon>
        <taxon>Aurantimonadaceae</taxon>
        <taxon>Jiella</taxon>
    </lineage>
</organism>
<name>A0ABY7C1W0_9HYPH</name>
<feature type="transmembrane region" description="Helical" evidence="1">
    <location>
        <begin position="86"/>
        <end position="106"/>
    </location>
</feature>
<dbReference type="RefSeq" id="WP_268881458.1">
    <property type="nucleotide sequence ID" value="NZ_CP114029.1"/>
</dbReference>
<feature type="transmembrane region" description="Helical" evidence="1">
    <location>
        <begin position="14"/>
        <end position="36"/>
    </location>
</feature>
<keyword evidence="3" id="KW-1185">Reference proteome</keyword>
<proteinExistence type="predicted"/>
<dbReference type="Proteomes" id="UP001164020">
    <property type="component" value="Chromosome"/>
</dbReference>
<reference evidence="2" key="1">
    <citation type="submission" date="2022-12" db="EMBL/GenBank/DDBJ databases">
        <title>Jiella pelagia sp. nov., isolated from phosphonate enriched culture of Northwest Pacific surface seawater.</title>
        <authorList>
            <person name="Shin D.Y."/>
            <person name="Hwang C.Y."/>
        </authorList>
    </citation>
    <scope>NUCLEOTIDE SEQUENCE</scope>
    <source>
        <strain evidence="2">HL-NP1</strain>
    </source>
</reference>
<keyword evidence="1" id="KW-0472">Membrane</keyword>
<accession>A0ABY7C1W0</accession>